<feature type="transmembrane region" description="Helical" evidence="1">
    <location>
        <begin position="106"/>
        <end position="123"/>
    </location>
</feature>
<dbReference type="EMBL" id="BSNF01000001">
    <property type="protein sequence ID" value="GLQ05299.1"/>
    <property type="molecule type" value="Genomic_DNA"/>
</dbReference>
<keyword evidence="4" id="KW-1185">Reference proteome</keyword>
<feature type="transmembrane region" description="Helical" evidence="1">
    <location>
        <begin position="41"/>
        <end position="62"/>
    </location>
</feature>
<evidence type="ECO:0000313" key="4">
    <source>
        <dbReference type="Proteomes" id="UP001161409"/>
    </source>
</evidence>
<accession>A0ABQ5TZJ1</accession>
<feature type="domain" description="EamA" evidence="2">
    <location>
        <begin position="19"/>
        <end position="146"/>
    </location>
</feature>
<sequence>MFGSASASRISRPLATGAGLSAILLWALLALFTVYTGQIPPFQLTAMTFFVAFCLALAKWLVKGDNIGALFRLPGRLWMLGVGGLFGYHFFYFMALKNAPAAEAGLIAYLWPLLIVLFSTLLPNERLRSFHVLGALLSLIGAGVLVTKGQGVAFDSRYGLGYGAALVCAFIWSGYSVLSRRFSHVSTDVIGIFCGVTSVLALICHLAFEQTLWPSGLVEWLAVLGLGIGPVGAAFFLWDVGVKHGDIQGLGVLSYLSPLLSTLLLVGMGAAVFSWSLVAGCLLITLGAAVGSLNIFRELVGKRS</sequence>
<feature type="transmembrane region" description="Helical" evidence="1">
    <location>
        <begin position="277"/>
        <end position="296"/>
    </location>
</feature>
<keyword evidence="1" id="KW-0472">Membrane</keyword>
<evidence type="ECO:0000256" key="1">
    <source>
        <dbReference type="SAM" id="Phobius"/>
    </source>
</evidence>
<comment type="caution">
    <text evidence="3">The sequence shown here is derived from an EMBL/GenBank/DDBJ whole genome shotgun (WGS) entry which is preliminary data.</text>
</comment>
<dbReference type="PANTHER" id="PTHR22911:SF76">
    <property type="entry name" value="EAMA DOMAIN-CONTAINING PROTEIN"/>
    <property type="match status" value="1"/>
</dbReference>
<proteinExistence type="predicted"/>
<dbReference type="RefSeq" id="WP_240953380.1">
    <property type="nucleotide sequence ID" value="NZ_BSNF01000001.1"/>
</dbReference>
<evidence type="ECO:0000313" key="3">
    <source>
        <dbReference type="EMBL" id="GLQ05299.1"/>
    </source>
</evidence>
<gene>
    <name evidence="3" type="ORF">GCM10007924_05200</name>
</gene>
<dbReference type="InterPro" id="IPR037185">
    <property type="entry name" value="EmrE-like"/>
</dbReference>
<feature type="transmembrane region" description="Helical" evidence="1">
    <location>
        <begin position="74"/>
        <end position="94"/>
    </location>
</feature>
<organism evidence="3 4">
    <name type="scientific">Sneathiella chinensis</name>
    <dbReference type="NCBI Taxonomy" id="349750"/>
    <lineage>
        <taxon>Bacteria</taxon>
        <taxon>Pseudomonadati</taxon>
        <taxon>Pseudomonadota</taxon>
        <taxon>Alphaproteobacteria</taxon>
        <taxon>Sneathiellales</taxon>
        <taxon>Sneathiellaceae</taxon>
        <taxon>Sneathiella</taxon>
    </lineage>
</organism>
<feature type="transmembrane region" description="Helical" evidence="1">
    <location>
        <begin position="220"/>
        <end position="238"/>
    </location>
</feature>
<feature type="domain" description="EamA" evidence="2">
    <location>
        <begin position="160"/>
        <end position="290"/>
    </location>
</feature>
<reference evidence="3" key="2">
    <citation type="submission" date="2023-01" db="EMBL/GenBank/DDBJ databases">
        <title>Draft genome sequence of Sneathiella chinensis strain NBRC 103408.</title>
        <authorList>
            <person name="Sun Q."/>
            <person name="Mori K."/>
        </authorList>
    </citation>
    <scope>NUCLEOTIDE SEQUENCE</scope>
    <source>
        <strain evidence="3">NBRC 103408</strain>
    </source>
</reference>
<keyword evidence="1" id="KW-0812">Transmembrane</keyword>
<feature type="transmembrane region" description="Helical" evidence="1">
    <location>
        <begin position="190"/>
        <end position="208"/>
    </location>
</feature>
<evidence type="ECO:0000259" key="2">
    <source>
        <dbReference type="Pfam" id="PF00892"/>
    </source>
</evidence>
<feature type="transmembrane region" description="Helical" evidence="1">
    <location>
        <begin position="12"/>
        <end position="35"/>
    </location>
</feature>
<protein>
    <submittedName>
        <fullName evidence="3">Membrane protein</fullName>
    </submittedName>
</protein>
<feature type="transmembrane region" description="Helical" evidence="1">
    <location>
        <begin position="130"/>
        <end position="147"/>
    </location>
</feature>
<dbReference type="PANTHER" id="PTHR22911">
    <property type="entry name" value="ACYL-MALONYL CONDENSING ENZYME-RELATED"/>
    <property type="match status" value="1"/>
</dbReference>
<dbReference type="Proteomes" id="UP001161409">
    <property type="component" value="Unassembled WGS sequence"/>
</dbReference>
<feature type="transmembrane region" description="Helical" evidence="1">
    <location>
        <begin position="250"/>
        <end position="271"/>
    </location>
</feature>
<dbReference type="SUPFAM" id="SSF103481">
    <property type="entry name" value="Multidrug resistance efflux transporter EmrE"/>
    <property type="match status" value="2"/>
</dbReference>
<feature type="transmembrane region" description="Helical" evidence="1">
    <location>
        <begin position="159"/>
        <end position="178"/>
    </location>
</feature>
<reference evidence="3" key="1">
    <citation type="journal article" date="2014" name="Int. J. Syst. Evol. Microbiol.">
        <title>Complete genome of a new Firmicutes species belonging to the dominant human colonic microbiota ('Ruminococcus bicirculans') reveals two chromosomes and a selective capacity to utilize plant glucans.</title>
        <authorList>
            <consortium name="NISC Comparative Sequencing Program"/>
            <person name="Wegmann U."/>
            <person name="Louis P."/>
            <person name="Goesmann A."/>
            <person name="Henrissat B."/>
            <person name="Duncan S.H."/>
            <person name="Flint H.J."/>
        </authorList>
    </citation>
    <scope>NUCLEOTIDE SEQUENCE</scope>
    <source>
        <strain evidence="3">NBRC 103408</strain>
    </source>
</reference>
<dbReference type="InterPro" id="IPR000620">
    <property type="entry name" value="EamA_dom"/>
</dbReference>
<name>A0ABQ5TZJ1_9PROT</name>
<keyword evidence="1" id="KW-1133">Transmembrane helix</keyword>
<dbReference type="Pfam" id="PF00892">
    <property type="entry name" value="EamA"/>
    <property type="match status" value="2"/>
</dbReference>